<keyword evidence="7" id="KW-0221">Differentiation</keyword>
<evidence type="ECO:0000256" key="8">
    <source>
        <dbReference type="ARBA" id="ARBA00022833"/>
    </source>
</evidence>
<dbReference type="PROSITE" id="PS50157">
    <property type="entry name" value="ZINC_FINGER_C2H2_2"/>
    <property type="match status" value="3"/>
</dbReference>
<comment type="subcellular location">
    <subcellularLocation>
        <location evidence="1">Nucleus</location>
    </subcellularLocation>
</comment>
<feature type="region of interest" description="Disordered" evidence="16">
    <location>
        <begin position="532"/>
        <end position="551"/>
    </location>
</feature>
<evidence type="ECO:0000256" key="11">
    <source>
        <dbReference type="ARBA" id="ARBA00023125"/>
    </source>
</evidence>
<keyword evidence="11" id="KW-0238">DNA-binding</keyword>
<dbReference type="GO" id="GO:0048666">
    <property type="term" value="P:neuron development"/>
    <property type="evidence" value="ECO:0007669"/>
    <property type="project" value="UniProtKB-ARBA"/>
</dbReference>
<dbReference type="FunFam" id="3.30.160.60:FF:000508">
    <property type="entry name" value="Myeloid zinc finger 1"/>
    <property type="match status" value="1"/>
</dbReference>
<dbReference type="EMBL" id="JASPKY010000018">
    <property type="protein sequence ID" value="KAK9752732.1"/>
    <property type="molecule type" value="Genomic_DNA"/>
</dbReference>
<dbReference type="Proteomes" id="UP001458880">
    <property type="component" value="Unassembled WGS sequence"/>
</dbReference>
<dbReference type="GO" id="GO:0042802">
    <property type="term" value="F:identical protein binding"/>
    <property type="evidence" value="ECO:0007669"/>
    <property type="project" value="UniProtKB-ARBA"/>
</dbReference>
<dbReference type="InterPro" id="IPR013087">
    <property type="entry name" value="Znf_C2H2_type"/>
</dbReference>
<evidence type="ECO:0000259" key="17">
    <source>
        <dbReference type="PROSITE" id="PS50097"/>
    </source>
</evidence>
<dbReference type="PROSITE" id="PS00028">
    <property type="entry name" value="ZINC_FINGER_C2H2_1"/>
    <property type="match status" value="3"/>
</dbReference>
<comment type="similarity">
    <text evidence="2">Belongs to the krueppel C2H2-type zinc-finger protein family.</text>
</comment>
<protein>
    <submittedName>
        <fullName evidence="19">AT hook motif</fullName>
    </submittedName>
</protein>
<feature type="region of interest" description="Disordered" evidence="16">
    <location>
        <begin position="369"/>
        <end position="450"/>
    </location>
</feature>
<feature type="compositionally biased region" description="Polar residues" evidence="16">
    <location>
        <begin position="597"/>
        <end position="607"/>
    </location>
</feature>
<keyword evidence="6 15" id="KW-0863">Zinc-finger</keyword>
<evidence type="ECO:0000256" key="9">
    <source>
        <dbReference type="ARBA" id="ARBA00022902"/>
    </source>
</evidence>
<dbReference type="CDD" id="cd18315">
    <property type="entry name" value="BTB_POZ_BAB-like"/>
    <property type="match status" value="1"/>
</dbReference>
<dbReference type="GO" id="GO:0048513">
    <property type="term" value="P:animal organ development"/>
    <property type="evidence" value="ECO:0007669"/>
    <property type="project" value="UniProtKB-ARBA"/>
</dbReference>
<dbReference type="InterPro" id="IPR036236">
    <property type="entry name" value="Znf_C2H2_sf"/>
</dbReference>
<keyword evidence="5" id="KW-0677">Repeat</keyword>
<dbReference type="Pfam" id="PF00096">
    <property type="entry name" value="zf-C2H2"/>
    <property type="match status" value="3"/>
</dbReference>
<dbReference type="GO" id="GO:0006357">
    <property type="term" value="P:regulation of transcription by RNA polymerase II"/>
    <property type="evidence" value="ECO:0007669"/>
    <property type="project" value="TreeGrafter"/>
</dbReference>
<keyword evidence="9" id="KW-0524">Neurogenesis</keyword>
<dbReference type="SMART" id="SM00225">
    <property type="entry name" value="BTB"/>
    <property type="match status" value="1"/>
</dbReference>
<proteinExistence type="inferred from homology"/>
<evidence type="ECO:0000256" key="13">
    <source>
        <dbReference type="ARBA" id="ARBA00023242"/>
    </source>
</evidence>
<dbReference type="SMART" id="SM00384">
    <property type="entry name" value="AT_hook"/>
    <property type="match status" value="2"/>
</dbReference>
<keyword evidence="12" id="KW-0804">Transcription</keyword>
<dbReference type="GO" id="GO:0005634">
    <property type="term" value="C:nucleus"/>
    <property type="evidence" value="ECO:0007669"/>
    <property type="project" value="UniProtKB-SubCell"/>
</dbReference>
<feature type="compositionally biased region" description="Polar residues" evidence="16">
    <location>
        <begin position="513"/>
        <end position="524"/>
    </location>
</feature>
<evidence type="ECO:0000259" key="18">
    <source>
        <dbReference type="PROSITE" id="PS50157"/>
    </source>
</evidence>
<gene>
    <name evidence="19" type="ORF">QE152_g4047</name>
</gene>
<dbReference type="PROSITE" id="PS50097">
    <property type="entry name" value="BTB"/>
    <property type="match status" value="1"/>
</dbReference>
<keyword evidence="4" id="KW-0479">Metal-binding</keyword>
<comment type="caution">
    <text evidence="19">The sequence shown here is derived from an EMBL/GenBank/DDBJ whole genome shotgun (WGS) entry which is preliminary data.</text>
</comment>
<dbReference type="PANTHER" id="PTHR23110:SF111">
    <property type="entry name" value="LONGITUDINALS LACKING PROTEIN, ISOFORMS F_I_K_T"/>
    <property type="match status" value="1"/>
</dbReference>
<dbReference type="AlphaFoldDB" id="A0AAW1MXU4"/>
<keyword evidence="8" id="KW-0862">Zinc</keyword>
<keyword evidence="20" id="KW-1185">Reference proteome</keyword>
<feature type="compositionally biased region" description="Polar residues" evidence="16">
    <location>
        <begin position="377"/>
        <end position="386"/>
    </location>
</feature>
<dbReference type="InterPro" id="IPR000210">
    <property type="entry name" value="BTB/POZ_dom"/>
</dbReference>
<dbReference type="PANTHER" id="PTHR23110">
    <property type="entry name" value="BTB DOMAIN TRANSCRIPTION FACTOR"/>
    <property type="match status" value="1"/>
</dbReference>
<sequence>MSLINIMNSKRVQLVWDNHLQNISDLFNILHDDDYLVDATLFCKDGYIKTHKLVLSACSPYFKQVFQVNPCKHPTIILREVTHKDMTALVEYMYKGVINVPSENLTSIIRLARDLKIKGFDNIKNIDSSTNLDNNNSDDIEAENLMNLVPTCILTESNDNMNDLTDTNLYNTSSNHKKRCNSDRSDSTDTLLKVAREEPVTDNDFMGHIKEENMSDSDSNGSETTHGVLNTLNHKIYYPCGNCQKKFPTKREMKNHKRTHAGKPFTCDFCQKGFSRTSHLIRHRRVHTGERPFNCKECGKSFARQDKLKLHIRSSHEMMMDCSLEHHTSLRNFLHQDNNLMTRYLIPKTTLEIPQVPSINLTKRTVTKPTTPVQILQIPNQSSQSLLPGAEPFSKPMEIKKEDPPPPPPEKVKRGRGRPRKYPPPPPPDASVPKRGRGRPRKDESQRQLQRTTNFNLSALSFGNLPPYHPVTSSSSNSIRGSLVKIKKESSPTDLSTKMSQQREAKNDAVPIKQQNMPNSSVNTTTVDVIKNEEEEDGTCTPPATANRNDQDDVIVVLENKDEQQNNKSVEIKREMIDMEEENKGDDAATAIAASVSPPTNAATLDP</sequence>
<keyword evidence="13" id="KW-0539">Nucleus</keyword>
<comment type="function">
    <text evidence="14">Putative transcription factor required for axon growth and guidance in the central and peripheral nervous systems. Repels CNS axons away from the midline by promoting the expression of the midline repellent sli and its receptor robo.</text>
</comment>
<feature type="compositionally biased region" description="Polar residues" evidence="16">
    <location>
        <begin position="471"/>
        <end position="480"/>
    </location>
</feature>
<evidence type="ECO:0000313" key="20">
    <source>
        <dbReference type="Proteomes" id="UP001458880"/>
    </source>
</evidence>
<dbReference type="SMART" id="SM00355">
    <property type="entry name" value="ZnF_C2H2"/>
    <property type="match status" value="3"/>
</dbReference>
<dbReference type="Gene3D" id="3.30.710.10">
    <property type="entry name" value="Potassium Channel Kv1.1, Chain A"/>
    <property type="match status" value="1"/>
</dbReference>
<accession>A0AAW1MXU4</accession>
<dbReference type="GO" id="GO:0003006">
    <property type="term" value="P:developmental process involved in reproduction"/>
    <property type="evidence" value="ECO:0007669"/>
    <property type="project" value="UniProtKB-ARBA"/>
</dbReference>
<dbReference type="Pfam" id="PF02178">
    <property type="entry name" value="AT_hook"/>
    <property type="match status" value="2"/>
</dbReference>
<evidence type="ECO:0000256" key="14">
    <source>
        <dbReference type="ARBA" id="ARBA00037382"/>
    </source>
</evidence>
<evidence type="ECO:0000313" key="19">
    <source>
        <dbReference type="EMBL" id="KAK9752732.1"/>
    </source>
</evidence>
<feature type="domain" description="BTB" evidence="17">
    <location>
        <begin position="37"/>
        <end position="102"/>
    </location>
</feature>
<dbReference type="GO" id="GO:0008270">
    <property type="term" value="F:zinc ion binding"/>
    <property type="evidence" value="ECO:0007669"/>
    <property type="project" value="UniProtKB-KW"/>
</dbReference>
<feature type="region of interest" description="Disordered" evidence="16">
    <location>
        <begin position="580"/>
        <end position="607"/>
    </location>
</feature>
<evidence type="ECO:0000256" key="12">
    <source>
        <dbReference type="ARBA" id="ARBA00023163"/>
    </source>
</evidence>
<evidence type="ECO:0000256" key="4">
    <source>
        <dbReference type="ARBA" id="ARBA00022723"/>
    </source>
</evidence>
<dbReference type="InterPro" id="IPR051095">
    <property type="entry name" value="Dros_DevTransReg"/>
</dbReference>
<evidence type="ECO:0000256" key="3">
    <source>
        <dbReference type="ARBA" id="ARBA00022473"/>
    </source>
</evidence>
<evidence type="ECO:0000256" key="10">
    <source>
        <dbReference type="ARBA" id="ARBA00023015"/>
    </source>
</evidence>
<dbReference type="SUPFAM" id="SSF54695">
    <property type="entry name" value="POZ domain"/>
    <property type="match status" value="1"/>
</dbReference>
<dbReference type="Pfam" id="PF00651">
    <property type="entry name" value="BTB"/>
    <property type="match status" value="1"/>
</dbReference>
<feature type="domain" description="C2H2-type" evidence="18">
    <location>
        <begin position="265"/>
        <end position="292"/>
    </location>
</feature>
<evidence type="ECO:0000256" key="6">
    <source>
        <dbReference type="ARBA" id="ARBA00022771"/>
    </source>
</evidence>
<feature type="domain" description="C2H2-type" evidence="18">
    <location>
        <begin position="293"/>
        <end position="316"/>
    </location>
</feature>
<evidence type="ECO:0000256" key="15">
    <source>
        <dbReference type="PROSITE-ProRule" id="PRU00042"/>
    </source>
</evidence>
<dbReference type="PRINTS" id="PR00929">
    <property type="entry name" value="ATHOOK"/>
</dbReference>
<organism evidence="19 20">
    <name type="scientific">Popillia japonica</name>
    <name type="common">Japanese beetle</name>
    <dbReference type="NCBI Taxonomy" id="7064"/>
    <lineage>
        <taxon>Eukaryota</taxon>
        <taxon>Metazoa</taxon>
        <taxon>Ecdysozoa</taxon>
        <taxon>Arthropoda</taxon>
        <taxon>Hexapoda</taxon>
        <taxon>Insecta</taxon>
        <taxon>Pterygota</taxon>
        <taxon>Neoptera</taxon>
        <taxon>Endopterygota</taxon>
        <taxon>Coleoptera</taxon>
        <taxon>Polyphaga</taxon>
        <taxon>Scarabaeiformia</taxon>
        <taxon>Scarabaeidae</taxon>
        <taxon>Rutelinae</taxon>
        <taxon>Popillia</taxon>
    </lineage>
</organism>
<evidence type="ECO:0000256" key="16">
    <source>
        <dbReference type="SAM" id="MobiDB-lite"/>
    </source>
</evidence>
<dbReference type="InterPro" id="IPR011333">
    <property type="entry name" value="SKP1/BTB/POZ_sf"/>
</dbReference>
<feature type="domain" description="C2H2-type" evidence="18">
    <location>
        <begin position="238"/>
        <end position="265"/>
    </location>
</feature>
<evidence type="ECO:0000256" key="2">
    <source>
        <dbReference type="ARBA" id="ARBA00006991"/>
    </source>
</evidence>
<dbReference type="Gene3D" id="3.30.160.60">
    <property type="entry name" value="Classic Zinc Finger"/>
    <property type="match status" value="3"/>
</dbReference>
<evidence type="ECO:0000256" key="5">
    <source>
        <dbReference type="ARBA" id="ARBA00022737"/>
    </source>
</evidence>
<feature type="region of interest" description="Disordered" evidence="16">
    <location>
        <begin position="470"/>
        <end position="524"/>
    </location>
</feature>
<name>A0AAW1MXU4_POPJA</name>
<evidence type="ECO:0000256" key="7">
    <source>
        <dbReference type="ARBA" id="ARBA00022782"/>
    </source>
</evidence>
<keyword evidence="10" id="KW-0805">Transcription regulation</keyword>
<evidence type="ECO:0000256" key="1">
    <source>
        <dbReference type="ARBA" id="ARBA00004123"/>
    </source>
</evidence>
<dbReference type="FunFam" id="3.30.160.60:FF:000512">
    <property type="entry name" value="zinc finger protein 197 isoform X1"/>
    <property type="match status" value="1"/>
</dbReference>
<keyword evidence="3" id="KW-0217">Developmental protein</keyword>
<reference evidence="19 20" key="1">
    <citation type="journal article" date="2024" name="BMC Genomics">
        <title>De novo assembly and annotation of Popillia japonica's genome with initial clues to its potential as an invasive pest.</title>
        <authorList>
            <person name="Cucini C."/>
            <person name="Boschi S."/>
            <person name="Funari R."/>
            <person name="Cardaioli E."/>
            <person name="Iannotti N."/>
            <person name="Marturano G."/>
            <person name="Paoli F."/>
            <person name="Bruttini M."/>
            <person name="Carapelli A."/>
            <person name="Frati F."/>
            <person name="Nardi F."/>
        </authorList>
    </citation>
    <scope>NUCLEOTIDE SEQUENCE [LARGE SCALE GENOMIC DNA]</scope>
    <source>
        <strain evidence="19">DMR45628</strain>
    </source>
</reference>
<dbReference type="SUPFAM" id="SSF57667">
    <property type="entry name" value="beta-beta-alpha zinc fingers"/>
    <property type="match status" value="2"/>
</dbReference>
<dbReference type="GO" id="GO:0003677">
    <property type="term" value="F:DNA binding"/>
    <property type="evidence" value="ECO:0007669"/>
    <property type="project" value="UniProtKB-KW"/>
</dbReference>
<dbReference type="InterPro" id="IPR017956">
    <property type="entry name" value="AT_hook_DNA-bd_motif"/>
</dbReference>